<sequence length="81" mass="8357">MSQAHTRICFEARLSTHAASGALTNLAALGMKHPRSSKGSESLGKAAPVVAHIASTPDRPSVPDTSQVAGSARAVSFFKII</sequence>
<dbReference type="EMBL" id="VLKY01000033">
    <property type="protein sequence ID" value="TWI46160.1"/>
    <property type="molecule type" value="Genomic_DNA"/>
</dbReference>
<gene>
    <name evidence="1" type="ORF">IQ22_04535</name>
</gene>
<protein>
    <submittedName>
        <fullName evidence="1">Uncharacterized protein</fullName>
    </submittedName>
</protein>
<dbReference type="Proteomes" id="UP000316905">
    <property type="component" value="Unassembled WGS sequence"/>
</dbReference>
<reference evidence="1 2" key="1">
    <citation type="journal article" date="2015" name="Stand. Genomic Sci.">
        <title>Genomic Encyclopedia of Bacterial and Archaeal Type Strains, Phase III: the genomes of soil and plant-associated and newly described type strains.</title>
        <authorList>
            <person name="Whitman W.B."/>
            <person name="Woyke T."/>
            <person name="Klenk H.P."/>
            <person name="Zhou Y."/>
            <person name="Lilburn T.G."/>
            <person name="Beck B.J."/>
            <person name="De Vos P."/>
            <person name="Vandamme P."/>
            <person name="Eisen J.A."/>
            <person name="Garrity G."/>
            <person name="Hugenholtz P."/>
            <person name="Kyrpides N.C."/>
        </authorList>
    </citation>
    <scope>NUCLEOTIDE SEQUENCE [LARGE SCALE GENOMIC DNA]</scope>
    <source>
        <strain evidence="1 2">CGMCC 1.6858</strain>
    </source>
</reference>
<evidence type="ECO:0000313" key="2">
    <source>
        <dbReference type="Proteomes" id="UP000316905"/>
    </source>
</evidence>
<accession>A0A562PPP6</accession>
<evidence type="ECO:0000313" key="1">
    <source>
        <dbReference type="EMBL" id="TWI46160.1"/>
    </source>
</evidence>
<name>A0A562PPP6_9PSED</name>
<dbReference type="AlphaFoldDB" id="A0A562PPP6"/>
<proteinExistence type="predicted"/>
<organism evidence="1 2">
    <name type="scientific">Pseudomonas duriflava</name>
    <dbReference type="NCBI Taxonomy" id="459528"/>
    <lineage>
        <taxon>Bacteria</taxon>
        <taxon>Pseudomonadati</taxon>
        <taxon>Pseudomonadota</taxon>
        <taxon>Gammaproteobacteria</taxon>
        <taxon>Pseudomonadales</taxon>
        <taxon>Pseudomonadaceae</taxon>
        <taxon>Pseudomonas</taxon>
    </lineage>
</organism>
<comment type="caution">
    <text evidence="1">The sequence shown here is derived from an EMBL/GenBank/DDBJ whole genome shotgun (WGS) entry which is preliminary data.</text>
</comment>
<keyword evidence="2" id="KW-1185">Reference proteome</keyword>